<keyword evidence="3 6" id="KW-0812">Transmembrane</keyword>
<dbReference type="PANTHER" id="PTHR34697">
    <property type="entry name" value="PHOSPHATIDYLGLYCEROL LYSYLTRANSFERASE"/>
    <property type="match status" value="1"/>
</dbReference>
<feature type="domain" description="Lysyl-tRNA synthetase N-terminal transmembrane region" evidence="8">
    <location>
        <begin position="7"/>
        <end position="207"/>
    </location>
</feature>
<evidence type="ECO:0000313" key="9">
    <source>
        <dbReference type="EMBL" id="GAA1644514.1"/>
    </source>
</evidence>
<feature type="transmembrane region" description="Helical" evidence="6">
    <location>
        <begin position="77"/>
        <end position="94"/>
    </location>
</feature>
<dbReference type="PANTHER" id="PTHR34697:SF2">
    <property type="entry name" value="PHOSPHATIDYLGLYCEROL LYSYLTRANSFERASE"/>
    <property type="match status" value="1"/>
</dbReference>
<keyword evidence="10" id="KW-1185">Reference proteome</keyword>
<evidence type="ECO:0000313" key="10">
    <source>
        <dbReference type="Proteomes" id="UP001501319"/>
    </source>
</evidence>
<feature type="transmembrane region" description="Helical" evidence="6">
    <location>
        <begin position="9"/>
        <end position="26"/>
    </location>
</feature>
<evidence type="ECO:0000256" key="4">
    <source>
        <dbReference type="ARBA" id="ARBA00022989"/>
    </source>
</evidence>
<evidence type="ECO:0000256" key="2">
    <source>
        <dbReference type="ARBA" id="ARBA00022475"/>
    </source>
</evidence>
<accession>A0ABN2FGR2</accession>
<feature type="transmembrane region" description="Helical" evidence="6">
    <location>
        <begin position="193"/>
        <end position="210"/>
    </location>
</feature>
<evidence type="ECO:0000256" key="6">
    <source>
        <dbReference type="SAM" id="Phobius"/>
    </source>
</evidence>
<dbReference type="Proteomes" id="UP001501319">
    <property type="component" value="Unassembled WGS sequence"/>
</dbReference>
<keyword evidence="4 6" id="KW-1133">Transmembrane helix</keyword>
<evidence type="ECO:0000256" key="5">
    <source>
        <dbReference type="ARBA" id="ARBA00023136"/>
    </source>
</evidence>
<dbReference type="RefSeq" id="WP_344113111.1">
    <property type="nucleotide sequence ID" value="NZ_BAAANE010000007.1"/>
</dbReference>
<proteinExistence type="predicted"/>
<keyword evidence="5 6" id="KW-0472">Membrane</keyword>
<evidence type="ECO:0000256" key="1">
    <source>
        <dbReference type="ARBA" id="ARBA00004651"/>
    </source>
</evidence>
<reference evidence="9 10" key="1">
    <citation type="journal article" date="2019" name="Int. J. Syst. Evol. Microbiol.">
        <title>The Global Catalogue of Microorganisms (GCM) 10K type strain sequencing project: providing services to taxonomists for standard genome sequencing and annotation.</title>
        <authorList>
            <consortium name="The Broad Institute Genomics Platform"/>
            <consortium name="The Broad Institute Genome Sequencing Center for Infectious Disease"/>
            <person name="Wu L."/>
            <person name="Ma J."/>
        </authorList>
    </citation>
    <scope>NUCLEOTIDE SEQUENCE [LARGE SCALE GENOMIC DNA]</scope>
    <source>
        <strain evidence="9 10">JCM 14306</strain>
    </source>
</reference>
<comment type="subcellular location">
    <subcellularLocation>
        <location evidence="1">Cell membrane</location>
        <topology evidence="1">Multi-pass membrane protein</topology>
    </subcellularLocation>
</comment>
<dbReference type="Pfam" id="PF16995">
    <property type="entry name" value="tRNA-synt_2_TM"/>
    <property type="match status" value="1"/>
</dbReference>
<dbReference type="Pfam" id="PF09924">
    <property type="entry name" value="LPG_synthase_C"/>
    <property type="match status" value="1"/>
</dbReference>
<feature type="transmembrane region" description="Helical" evidence="6">
    <location>
        <begin position="46"/>
        <end position="65"/>
    </location>
</feature>
<comment type="caution">
    <text evidence="9">The sequence shown here is derived from an EMBL/GenBank/DDBJ whole genome shotgun (WGS) entry which is preliminary data.</text>
</comment>
<feature type="transmembrane region" description="Helical" evidence="6">
    <location>
        <begin position="129"/>
        <end position="149"/>
    </location>
</feature>
<gene>
    <name evidence="9" type="ORF">GCM10009744_38940</name>
</gene>
<feature type="domain" description="Phosphatidylglycerol lysyltransferase C-terminal" evidence="7">
    <location>
        <begin position="229"/>
        <end position="526"/>
    </location>
</feature>
<protein>
    <submittedName>
        <fullName evidence="9">Phosphatidylglycerol lysyltransferase domain-containing protein</fullName>
    </submittedName>
</protein>
<dbReference type="InterPro" id="IPR031553">
    <property type="entry name" value="tRNA-synt_2_TM"/>
</dbReference>
<evidence type="ECO:0000259" key="8">
    <source>
        <dbReference type="Pfam" id="PF16995"/>
    </source>
</evidence>
<dbReference type="InterPro" id="IPR051211">
    <property type="entry name" value="PG_lysyltransferase"/>
</dbReference>
<evidence type="ECO:0000256" key="3">
    <source>
        <dbReference type="ARBA" id="ARBA00022692"/>
    </source>
</evidence>
<sequence>MRTPPPDRVAPWATGLVGLLGILSILDATVPPLRPRLHAMAEILPAFVPEVAGAAAPLGATLVILSRGLVRRKRRAWAGALIACAGLAVLHFTAHEPEQAAATAVVIGLLVAARPAFAGHPDPRSWPRTASTFVLATVFATMVGIGSLLVDRHALTRSLNPLQVLNETWLGLVGISGPAAFSSARVQGRIETTLLLLGVMVAVATLTVALRPARGPHHLLPAEAEQLRELLGRYCSDSLSYFALRDDKSVVFSPSGKAAITYRVVAGVSLASGDPLGDREAWPGAIEAWLTEAKRYAWIPAVLGASEQGATVYRRHGLDALELGDEAIVDVDDFALEDRSRRSVRQAAGKALRRGYTVTVNRAAELHPVELERFAHLTAEWRDGQAERGFSMALGRFGDSRDPGTVIVACRNEEGSVVAILALVPWNTDGLSLDLMTRSPDAGNGVVELMITQLLCKAPALGVRRVSLNFAVFRAVFERGGKLGAGPVLRLWYRTLLIVSRFWQIESLYRANAKYQPSWNPRFICFPRARDLPRISTAALRAEAFLKIPGTS</sequence>
<organism evidence="9 10">
    <name type="scientific">Kribbella alba</name>
    <dbReference type="NCBI Taxonomy" id="190197"/>
    <lineage>
        <taxon>Bacteria</taxon>
        <taxon>Bacillati</taxon>
        <taxon>Actinomycetota</taxon>
        <taxon>Actinomycetes</taxon>
        <taxon>Propionibacteriales</taxon>
        <taxon>Kribbellaceae</taxon>
        <taxon>Kribbella</taxon>
    </lineage>
</organism>
<name>A0ABN2FGR2_9ACTN</name>
<evidence type="ECO:0000259" key="7">
    <source>
        <dbReference type="Pfam" id="PF09924"/>
    </source>
</evidence>
<dbReference type="EMBL" id="BAAANE010000007">
    <property type="protein sequence ID" value="GAA1644514.1"/>
    <property type="molecule type" value="Genomic_DNA"/>
</dbReference>
<dbReference type="InterPro" id="IPR024320">
    <property type="entry name" value="LPG_synthase_C"/>
</dbReference>
<keyword evidence="2" id="KW-1003">Cell membrane</keyword>